<sequence length="111" mass="12892">MQKVKVTHLGFVLPSQILHWHMWAAPEAIPWYITVWVMADLPSRDGHSAEVSVMDLWLSPPHRPLEEVSGSQRPLLRQTFPKHRIKVRIKTLASTLLHRLGLNKLTLSYLW</sequence>
<name>A0AAV6YEH8_ENGPU</name>
<protein>
    <submittedName>
        <fullName evidence="1">Uncharacterized protein</fullName>
    </submittedName>
</protein>
<dbReference type="EMBL" id="WNYA01066611">
    <property type="protein sequence ID" value="KAG8535441.1"/>
    <property type="molecule type" value="Genomic_DNA"/>
</dbReference>
<evidence type="ECO:0000313" key="2">
    <source>
        <dbReference type="Proteomes" id="UP000824782"/>
    </source>
</evidence>
<dbReference type="Proteomes" id="UP000824782">
    <property type="component" value="Unassembled WGS sequence"/>
</dbReference>
<dbReference type="AlphaFoldDB" id="A0AAV6YEH8"/>
<gene>
    <name evidence="1" type="ORF">GDO81_028520</name>
</gene>
<evidence type="ECO:0000313" key="1">
    <source>
        <dbReference type="EMBL" id="KAG8535441.1"/>
    </source>
</evidence>
<keyword evidence="2" id="KW-1185">Reference proteome</keyword>
<comment type="caution">
    <text evidence="1">The sequence shown here is derived from an EMBL/GenBank/DDBJ whole genome shotgun (WGS) entry which is preliminary data.</text>
</comment>
<reference evidence="1" key="1">
    <citation type="thesis" date="2020" institute="ProQuest LLC" country="789 East Eisenhower Parkway, Ann Arbor, MI, USA">
        <title>Comparative Genomics and Chromosome Evolution.</title>
        <authorList>
            <person name="Mudd A.B."/>
        </authorList>
    </citation>
    <scope>NUCLEOTIDE SEQUENCE</scope>
    <source>
        <strain evidence="1">237g6f4</strain>
        <tissue evidence="1">Blood</tissue>
    </source>
</reference>
<accession>A0AAV6YEH8</accession>
<organism evidence="1 2">
    <name type="scientific">Engystomops pustulosus</name>
    <name type="common">Tungara frog</name>
    <name type="synonym">Physalaemus pustulosus</name>
    <dbReference type="NCBI Taxonomy" id="76066"/>
    <lineage>
        <taxon>Eukaryota</taxon>
        <taxon>Metazoa</taxon>
        <taxon>Chordata</taxon>
        <taxon>Craniata</taxon>
        <taxon>Vertebrata</taxon>
        <taxon>Euteleostomi</taxon>
        <taxon>Amphibia</taxon>
        <taxon>Batrachia</taxon>
        <taxon>Anura</taxon>
        <taxon>Neobatrachia</taxon>
        <taxon>Hyloidea</taxon>
        <taxon>Leptodactylidae</taxon>
        <taxon>Leiuperinae</taxon>
        <taxon>Engystomops</taxon>
    </lineage>
</organism>
<proteinExistence type="predicted"/>